<keyword evidence="6 7" id="KW-0067">ATP-binding</keyword>
<evidence type="ECO:0000256" key="2">
    <source>
        <dbReference type="ARBA" id="ARBA00022527"/>
    </source>
</evidence>
<feature type="compositionally biased region" description="Low complexity" evidence="8">
    <location>
        <begin position="277"/>
        <end position="290"/>
    </location>
</feature>
<dbReference type="PANTHER" id="PTHR43289">
    <property type="entry name" value="MITOGEN-ACTIVATED PROTEIN KINASE KINASE KINASE 20-RELATED"/>
    <property type="match status" value="1"/>
</dbReference>
<keyword evidence="9" id="KW-1133">Transmembrane helix</keyword>
<dbReference type="InterPro" id="IPR011009">
    <property type="entry name" value="Kinase-like_dom_sf"/>
</dbReference>
<evidence type="ECO:0000256" key="5">
    <source>
        <dbReference type="ARBA" id="ARBA00022777"/>
    </source>
</evidence>
<evidence type="ECO:0000256" key="1">
    <source>
        <dbReference type="ARBA" id="ARBA00012513"/>
    </source>
</evidence>
<dbReference type="Proteomes" id="UP001551189">
    <property type="component" value="Unassembled WGS sequence"/>
</dbReference>
<dbReference type="InterPro" id="IPR008271">
    <property type="entry name" value="Ser/Thr_kinase_AS"/>
</dbReference>
<dbReference type="SUPFAM" id="SSF56112">
    <property type="entry name" value="Protein kinase-like (PK-like)"/>
    <property type="match status" value="1"/>
</dbReference>
<proteinExistence type="predicted"/>
<feature type="region of interest" description="Disordered" evidence="8">
    <location>
        <begin position="277"/>
        <end position="350"/>
    </location>
</feature>
<dbReference type="PROSITE" id="PS00108">
    <property type="entry name" value="PROTEIN_KINASE_ST"/>
    <property type="match status" value="1"/>
</dbReference>
<keyword evidence="9" id="KW-0812">Transmembrane</keyword>
<evidence type="ECO:0000313" key="12">
    <source>
        <dbReference type="Proteomes" id="UP001551189"/>
    </source>
</evidence>
<dbReference type="PROSITE" id="PS00107">
    <property type="entry name" value="PROTEIN_KINASE_ATP"/>
    <property type="match status" value="1"/>
</dbReference>
<dbReference type="Gene3D" id="1.10.510.10">
    <property type="entry name" value="Transferase(Phosphotransferase) domain 1"/>
    <property type="match status" value="1"/>
</dbReference>
<dbReference type="SMART" id="SM00220">
    <property type="entry name" value="S_TKc"/>
    <property type="match status" value="1"/>
</dbReference>
<evidence type="ECO:0000256" key="4">
    <source>
        <dbReference type="ARBA" id="ARBA00022741"/>
    </source>
</evidence>
<feature type="transmembrane region" description="Helical" evidence="9">
    <location>
        <begin position="354"/>
        <end position="376"/>
    </location>
</feature>
<dbReference type="CDD" id="cd14014">
    <property type="entry name" value="STKc_PknB_like"/>
    <property type="match status" value="1"/>
</dbReference>
<feature type="region of interest" description="Disordered" evidence="8">
    <location>
        <begin position="377"/>
        <end position="401"/>
    </location>
</feature>
<reference evidence="11 12" key="1">
    <citation type="submission" date="2024-06" db="EMBL/GenBank/DDBJ databases">
        <title>The Natural Products Discovery Center: Release of the First 8490 Sequenced Strains for Exploring Actinobacteria Biosynthetic Diversity.</title>
        <authorList>
            <person name="Kalkreuter E."/>
            <person name="Kautsar S.A."/>
            <person name="Yang D."/>
            <person name="Bader C.D."/>
            <person name="Teijaro C.N."/>
            <person name="Fluegel L."/>
            <person name="Davis C.M."/>
            <person name="Simpson J.R."/>
            <person name="Lauterbach L."/>
            <person name="Steele A.D."/>
            <person name="Gui C."/>
            <person name="Meng S."/>
            <person name="Li G."/>
            <person name="Viehrig K."/>
            <person name="Ye F."/>
            <person name="Su P."/>
            <person name="Kiefer A.F."/>
            <person name="Nichols A."/>
            <person name="Cepeda A.J."/>
            <person name="Yan W."/>
            <person name="Fan B."/>
            <person name="Jiang Y."/>
            <person name="Adhikari A."/>
            <person name="Zheng C.-J."/>
            <person name="Schuster L."/>
            <person name="Cowan T.M."/>
            <person name="Smanski M.J."/>
            <person name="Chevrette M.G."/>
            <person name="De Carvalho L.P.S."/>
            <person name="Shen B."/>
        </authorList>
    </citation>
    <scope>NUCLEOTIDE SEQUENCE [LARGE SCALE GENOMIC DNA]</scope>
    <source>
        <strain evidence="11 12">NPDC046851</strain>
    </source>
</reference>
<feature type="compositionally biased region" description="Low complexity" evidence="8">
    <location>
        <begin position="304"/>
        <end position="317"/>
    </location>
</feature>
<dbReference type="InterPro" id="IPR017441">
    <property type="entry name" value="Protein_kinase_ATP_BS"/>
</dbReference>
<evidence type="ECO:0000256" key="3">
    <source>
        <dbReference type="ARBA" id="ARBA00022679"/>
    </source>
</evidence>
<protein>
    <recommendedName>
        <fullName evidence="1">non-specific serine/threonine protein kinase</fullName>
        <ecNumber evidence="1">2.7.11.1</ecNumber>
    </recommendedName>
</protein>
<dbReference type="RefSeq" id="WP_359698434.1">
    <property type="nucleotide sequence ID" value="NZ_JBEYXT010000142.1"/>
</dbReference>
<evidence type="ECO:0000256" key="8">
    <source>
        <dbReference type="SAM" id="MobiDB-lite"/>
    </source>
</evidence>
<feature type="binding site" evidence="7">
    <location>
        <position position="42"/>
    </location>
    <ligand>
        <name>ATP</name>
        <dbReference type="ChEBI" id="CHEBI:30616"/>
    </ligand>
</feature>
<dbReference type="GO" id="GO:0004674">
    <property type="term" value="F:protein serine/threonine kinase activity"/>
    <property type="evidence" value="ECO:0007669"/>
    <property type="project" value="UniProtKB-EC"/>
</dbReference>
<dbReference type="EC" id="2.7.11.1" evidence="1"/>
<keyword evidence="4 7" id="KW-0547">Nucleotide-binding</keyword>
<keyword evidence="5 11" id="KW-0418">Kinase</keyword>
<feature type="compositionally biased region" description="Gly residues" evidence="8">
    <location>
        <begin position="318"/>
        <end position="334"/>
    </location>
</feature>
<keyword evidence="12" id="KW-1185">Reference proteome</keyword>
<accession>A0ABV3B6A6</accession>
<sequence length="549" mass="58780">MVSDVGRLVAGRYRLTEQIGRGGMGTVWRGEDEVLGRQVALKQLHVQPHLAPDDLARLYERTRREARSAARVAHPNVIVVHDVVDDEVDGDGRPCVVMEYVPAPTLADLLTDGRTVPPEEAARIGLGMIAALRAAHAAGVLHRDVKPGNVLLGADGRVVLTDFGIAMTADASTLTKTGEMVGSIHYMAPERIRGQKPGPASDLWALGATLYQAVEGRPPFRRLTAMEAAYAIAVDPLEPLKQGGALEPLIEALLVKDPEERPTTEQTEQALRAVLSGTTTTTLPRPSATGAPSPYGPQGDTGRHTTTSGGRTLTGPEPGSGQGSGPVQGSGPGQGPHRDPDAPARRGRRTRRRVLVTLAISVTVAATLIGATLYAVSNPDSNATPDATGGSPTPSYSPPPLPDGYHLVKDKSLGASFPVPDGWKVAQRTSETVVYIDGRGLVRLEIGLVDPAGSHPMAHFKDIEANTKLNYPGSYRKLRMQKTTLRGQPAAVWEFTFRGRARTFRAIDVGFGREGEREYDILLSAPDLEWDTYRPVFDKVRDGFITSAS</sequence>
<comment type="caution">
    <text evidence="11">The sequence shown here is derived from an EMBL/GenBank/DDBJ whole genome shotgun (WGS) entry which is preliminary data.</text>
</comment>
<evidence type="ECO:0000313" key="11">
    <source>
        <dbReference type="EMBL" id="MEU6804484.1"/>
    </source>
</evidence>
<evidence type="ECO:0000259" key="10">
    <source>
        <dbReference type="PROSITE" id="PS50011"/>
    </source>
</evidence>
<dbReference type="Gene3D" id="3.30.200.20">
    <property type="entry name" value="Phosphorylase Kinase, domain 1"/>
    <property type="match status" value="1"/>
</dbReference>
<name>A0ABV3B6A6_9ACTN</name>
<feature type="domain" description="Protein kinase" evidence="10">
    <location>
        <begin position="13"/>
        <end position="275"/>
    </location>
</feature>
<dbReference type="InterPro" id="IPR000719">
    <property type="entry name" value="Prot_kinase_dom"/>
</dbReference>
<dbReference type="PANTHER" id="PTHR43289:SF6">
    <property type="entry name" value="SERINE_THREONINE-PROTEIN KINASE NEKL-3"/>
    <property type="match status" value="1"/>
</dbReference>
<evidence type="ECO:0000256" key="9">
    <source>
        <dbReference type="SAM" id="Phobius"/>
    </source>
</evidence>
<dbReference type="Pfam" id="PF00069">
    <property type="entry name" value="Pkinase"/>
    <property type="match status" value="1"/>
</dbReference>
<dbReference type="EMBL" id="JBEYXT010000142">
    <property type="protein sequence ID" value="MEU6804484.1"/>
    <property type="molecule type" value="Genomic_DNA"/>
</dbReference>
<gene>
    <name evidence="11" type="ORF">ABZ931_26255</name>
</gene>
<organism evidence="11 12">
    <name type="scientific">Streptomyces neyagawaensis</name>
    <dbReference type="NCBI Taxonomy" id="42238"/>
    <lineage>
        <taxon>Bacteria</taxon>
        <taxon>Bacillati</taxon>
        <taxon>Actinomycetota</taxon>
        <taxon>Actinomycetes</taxon>
        <taxon>Kitasatosporales</taxon>
        <taxon>Streptomycetaceae</taxon>
        <taxon>Streptomyces</taxon>
    </lineage>
</organism>
<keyword evidence="2" id="KW-0723">Serine/threonine-protein kinase</keyword>
<dbReference type="PROSITE" id="PS50011">
    <property type="entry name" value="PROTEIN_KINASE_DOM"/>
    <property type="match status" value="1"/>
</dbReference>
<keyword evidence="9" id="KW-0472">Membrane</keyword>
<evidence type="ECO:0000256" key="7">
    <source>
        <dbReference type="PROSITE-ProRule" id="PRU10141"/>
    </source>
</evidence>
<evidence type="ECO:0000256" key="6">
    <source>
        <dbReference type="ARBA" id="ARBA00022840"/>
    </source>
</evidence>
<keyword evidence="3 11" id="KW-0808">Transferase</keyword>